<dbReference type="Gene3D" id="3.40.50.1700">
    <property type="entry name" value="Glycoside hydrolase family 3 C-terminal domain"/>
    <property type="match status" value="1"/>
</dbReference>
<dbReference type="STRING" id="1450648.CLORY_08670"/>
<dbReference type="EMBL" id="MZGV01000006">
    <property type="protein sequence ID" value="OPJ63995.1"/>
    <property type="molecule type" value="Genomic_DNA"/>
</dbReference>
<dbReference type="SUPFAM" id="SSF52279">
    <property type="entry name" value="Beta-D-glucan exohydrolase, C-terminal domain"/>
    <property type="match status" value="1"/>
</dbReference>
<dbReference type="SMART" id="SM01217">
    <property type="entry name" value="Fn3_like"/>
    <property type="match status" value="1"/>
</dbReference>
<dbReference type="PANTHER" id="PTHR42715">
    <property type="entry name" value="BETA-GLUCOSIDASE"/>
    <property type="match status" value="1"/>
</dbReference>
<feature type="compositionally biased region" description="Polar residues" evidence="3">
    <location>
        <begin position="201"/>
        <end position="218"/>
    </location>
</feature>
<comment type="caution">
    <text evidence="6">The sequence shown here is derived from an EMBL/GenBank/DDBJ whole genome shotgun (WGS) entry which is preliminary data.</text>
</comment>
<evidence type="ECO:0000313" key="6">
    <source>
        <dbReference type="EMBL" id="OPJ63995.1"/>
    </source>
</evidence>
<name>A0A1V4IW23_9CLOT</name>
<keyword evidence="4" id="KW-1133">Transmembrane helix</keyword>
<organism evidence="6 7">
    <name type="scientific">Clostridium oryzae</name>
    <dbReference type="NCBI Taxonomy" id="1450648"/>
    <lineage>
        <taxon>Bacteria</taxon>
        <taxon>Bacillati</taxon>
        <taxon>Bacillota</taxon>
        <taxon>Clostridia</taxon>
        <taxon>Eubacteriales</taxon>
        <taxon>Clostridiaceae</taxon>
        <taxon>Clostridium</taxon>
    </lineage>
</organism>
<dbReference type="InterPro" id="IPR036881">
    <property type="entry name" value="Glyco_hydro_3_C_sf"/>
</dbReference>
<comment type="similarity">
    <text evidence="1">Belongs to the glycosyl hydrolase 3 family.</text>
</comment>
<dbReference type="OrthoDB" id="9805821at2"/>
<keyword evidence="4" id="KW-0472">Membrane</keyword>
<evidence type="ECO:0000313" key="7">
    <source>
        <dbReference type="Proteomes" id="UP000190080"/>
    </source>
</evidence>
<dbReference type="InterPro" id="IPR036962">
    <property type="entry name" value="Glyco_hydro_3_N_sf"/>
</dbReference>
<dbReference type="AlphaFoldDB" id="A0A1V4IW23"/>
<dbReference type="Proteomes" id="UP000190080">
    <property type="component" value="Unassembled WGS sequence"/>
</dbReference>
<gene>
    <name evidence="6" type="primary">bglB_6</name>
    <name evidence="6" type="ORF">CLORY_08670</name>
</gene>
<sequence length="961" mass="104922">MKGHKMSSKKARIVKTSILVVLLAIVVGVNIALSNFAPVITQYFSKIDITSKEAVAARSKSTKLVNKITDEGVVLLKNDDNTLPIKKSGTGKTKVNVFGWDFTNPIYGGTGSGGVDTSTAVTPKAGLEKAGFEVNEDLYNAYASFSKTRPQVEMNGQDWTIQQPEPSKFYTADRMKKAKEFSDTAIIFISRAGGEGADLPTSMNGKDTFNPKGTQGPTGQKFGYKDDLDSNKNYFEPSNREMGMINTVTKNFKKVILVINSSNTFELGWTKNYNQIKSIVNIGGPGQNGFLSLGRILAGTVNPSGRTVDVYAKDLLDAPSAKNFGDYSYVIKNKDGSYSQAMDSKKVPLKFVNYAEGIYVGYRYYETAAAEGAIKYDDKVMYPFGYGLSYTTFDQEVVPNSLKWNDKDISVKVKVTNTGSVAGKQVVQLYYSAPYTGKIEKSSVDLAAFTKTDMIQPGKSEVVTLSFKVSDMASYDYNKVYSSTGSYVLEKGTYKLMLMNNSHEKIADVTSKALDQVVYDSQGRPTDKKVATNQFDKYVTGEGSIKNYLSRANRFANLKDITTYKTYTVGTGKTAAKVKGVLVDSNFVNYINSKRYSIPADTHKTAPTTDAKNGKKLKNYVGVDYNDKSWDKLLDQLSVKDLVALSTLGGYKTTAIKSVGKPATVDYDGPSAISAFISKSKVSGIAFPSETVIASTWNVKLAQEMGACVGAESKAYDTTGWYAPAMNIHRTAFGGRNFEYYSEDGLLSGKMAAAVTKGFQSLGGYVYMKHFALNDQETNRTFGILTWSNEQAIREIYLKSFEIEVKEGGAKAAMSSFNSIGNTWAGACSALLKSVLRDEWGFHGMIDTDFYINGKGMSAYPYMTYELGVRNGNDLYLTGVAPVGVPSANTDSKDTLWALREAAHNILYTVANSRVVKSGFAADTPTWVKLTIAIDVVAVIAIGAGLFFVLRDGKKREESLA</sequence>
<dbReference type="Gene3D" id="3.20.20.300">
    <property type="entry name" value="Glycoside hydrolase, family 3, N-terminal domain"/>
    <property type="match status" value="1"/>
</dbReference>
<dbReference type="InterPro" id="IPR050288">
    <property type="entry name" value="Cellulose_deg_GH3"/>
</dbReference>
<evidence type="ECO:0000256" key="2">
    <source>
        <dbReference type="ARBA" id="ARBA00022801"/>
    </source>
</evidence>
<dbReference type="InterPro" id="IPR002772">
    <property type="entry name" value="Glyco_hydro_3_C"/>
</dbReference>
<protein>
    <submittedName>
        <fullName evidence="6">Thermostable beta-glucosidase B</fullName>
        <ecNumber evidence="6">3.2.1.21</ecNumber>
    </submittedName>
</protein>
<dbReference type="PRINTS" id="PR00133">
    <property type="entry name" value="GLHYDRLASE3"/>
</dbReference>
<dbReference type="SUPFAM" id="SSF51445">
    <property type="entry name" value="(Trans)glycosidases"/>
    <property type="match status" value="1"/>
</dbReference>
<evidence type="ECO:0000256" key="3">
    <source>
        <dbReference type="SAM" id="MobiDB-lite"/>
    </source>
</evidence>
<keyword evidence="4" id="KW-0812">Transmembrane</keyword>
<dbReference type="InterPro" id="IPR026891">
    <property type="entry name" value="Fn3-like"/>
</dbReference>
<feature type="transmembrane region" description="Helical" evidence="4">
    <location>
        <begin position="927"/>
        <end position="950"/>
    </location>
</feature>
<accession>A0A1V4IW23</accession>
<dbReference type="GO" id="GO:0005975">
    <property type="term" value="P:carbohydrate metabolic process"/>
    <property type="evidence" value="ECO:0007669"/>
    <property type="project" value="InterPro"/>
</dbReference>
<dbReference type="InterPro" id="IPR001764">
    <property type="entry name" value="Glyco_hydro_3_N"/>
</dbReference>
<evidence type="ECO:0000256" key="4">
    <source>
        <dbReference type="SAM" id="Phobius"/>
    </source>
</evidence>
<dbReference type="RefSeq" id="WP_079422302.1">
    <property type="nucleotide sequence ID" value="NZ_MZGV01000006.1"/>
</dbReference>
<keyword evidence="7" id="KW-1185">Reference proteome</keyword>
<dbReference type="InterPro" id="IPR017853">
    <property type="entry name" value="GH"/>
</dbReference>
<dbReference type="EC" id="3.2.1.21" evidence="6"/>
<evidence type="ECO:0000256" key="1">
    <source>
        <dbReference type="ARBA" id="ARBA00005336"/>
    </source>
</evidence>
<dbReference type="PANTHER" id="PTHR42715:SF10">
    <property type="entry name" value="BETA-GLUCOSIDASE"/>
    <property type="match status" value="1"/>
</dbReference>
<feature type="region of interest" description="Disordered" evidence="3">
    <location>
        <begin position="199"/>
        <end position="221"/>
    </location>
</feature>
<dbReference type="Pfam" id="PF01915">
    <property type="entry name" value="Glyco_hydro_3_C"/>
    <property type="match status" value="1"/>
</dbReference>
<evidence type="ECO:0000259" key="5">
    <source>
        <dbReference type="SMART" id="SM01217"/>
    </source>
</evidence>
<proteinExistence type="inferred from homology"/>
<keyword evidence="2 6" id="KW-0378">Hydrolase</keyword>
<dbReference type="InterPro" id="IPR013783">
    <property type="entry name" value="Ig-like_fold"/>
</dbReference>
<feature type="domain" description="Fibronectin type III-like" evidence="5">
    <location>
        <begin position="425"/>
        <end position="502"/>
    </location>
</feature>
<dbReference type="Pfam" id="PF00933">
    <property type="entry name" value="Glyco_hydro_3"/>
    <property type="match status" value="1"/>
</dbReference>
<reference evidence="6 7" key="1">
    <citation type="submission" date="2017-03" db="EMBL/GenBank/DDBJ databases">
        <title>Genome sequence of Clostridium oryzae DSM 28571.</title>
        <authorList>
            <person name="Poehlein A."/>
            <person name="Daniel R."/>
        </authorList>
    </citation>
    <scope>NUCLEOTIDE SEQUENCE [LARGE SCALE GENOMIC DNA]</scope>
    <source>
        <strain evidence="6 7">DSM 28571</strain>
    </source>
</reference>
<dbReference type="Pfam" id="PF14310">
    <property type="entry name" value="Fn3-like"/>
    <property type="match status" value="1"/>
</dbReference>
<dbReference type="Gene3D" id="2.60.40.10">
    <property type="entry name" value="Immunoglobulins"/>
    <property type="match status" value="1"/>
</dbReference>
<dbReference type="GO" id="GO:0008422">
    <property type="term" value="F:beta-glucosidase activity"/>
    <property type="evidence" value="ECO:0007669"/>
    <property type="project" value="UniProtKB-EC"/>
</dbReference>
<keyword evidence="6" id="KW-0326">Glycosidase</keyword>